<evidence type="ECO:0000313" key="3">
    <source>
        <dbReference type="Proteomes" id="UP000886744"/>
    </source>
</evidence>
<accession>A0A9D1E1R3</accession>
<evidence type="ECO:0000313" key="2">
    <source>
        <dbReference type="EMBL" id="HIR63240.1"/>
    </source>
</evidence>
<protein>
    <submittedName>
        <fullName evidence="2">Uncharacterized protein</fullName>
    </submittedName>
</protein>
<dbReference type="AlphaFoldDB" id="A0A9D1E1R3"/>
<feature type="transmembrane region" description="Helical" evidence="1">
    <location>
        <begin position="182"/>
        <end position="201"/>
    </location>
</feature>
<feature type="transmembrane region" description="Helical" evidence="1">
    <location>
        <begin position="105"/>
        <end position="123"/>
    </location>
</feature>
<keyword evidence="1" id="KW-1133">Transmembrane helix</keyword>
<evidence type="ECO:0000256" key="1">
    <source>
        <dbReference type="SAM" id="Phobius"/>
    </source>
</evidence>
<reference evidence="2" key="1">
    <citation type="submission" date="2020-10" db="EMBL/GenBank/DDBJ databases">
        <authorList>
            <person name="Gilroy R."/>
        </authorList>
    </citation>
    <scope>NUCLEOTIDE SEQUENCE</scope>
    <source>
        <strain evidence="2">ChiHjej13B12-12457</strain>
    </source>
</reference>
<feature type="transmembrane region" description="Helical" evidence="1">
    <location>
        <begin position="32"/>
        <end position="53"/>
    </location>
</feature>
<name>A0A9D1E1R3_9BACT</name>
<reference evidence="2" key="2">
    <citation type="journal article" date="2021" name="PeerJ">
        <title>Extensive microbial diversity within the chicken gut microbiome revealed by metagenomics and culture.</title>
        <authorList>
            <person name="Gilroy R."/>
            <person name="Ravi A."/>
            <person name="Getino M."/>
            <person name="Pursley I."/>
            <person name="Horton D.L."/>
            <person name="Alikhan N.F."/>
            <person name="Baker D."/>
            <person name="Gharbi K."/>
            <person name="Hall N."/>
            <person name="Watson M."/>
            <person name="Adriaenssens E.M."/>
            <person name="Foster-Nyarko E."/>
            <person name="Jarju S."/>
            <person name="Secka A."/>
            <person name="Antonio M."/>
            <person name="Oren A."/>
            <person name="Chaudhuri R.R."/>
            <person name="La Ragione R."/>
            <person name="Hildebrand F."/>
            <person name="Pallen M.J."/>
        </authorList>
    </citation>
    <scope>NUCLEOTIDE SEQUENCE</scope>
    <source>
        <strain evidence="2">ChiHjej13B12-12457</strain>
    </source>
</reference>
<organism evidence="2 3">
    <name type="scientific">Candidatus Coprenecus avistercoris</name>
    <dbReference type="NCBI Taxonomy" id="2840730"/>
    <lineage>
        <taxon>Bacteria</taxon>
        <taxon>Pseudomonadati</taxon>
        <taxon>Bacteroidota</taxon>
        <taxon>Bacteroidia</taxon>
        <taxon>Bacteroidales</taxon>
        <taxon>Rikenellaceae</taxon>
        <taxon>Rikenellaceae incertae sedis</taxon>
        <taxon>Candidatus Coprenecus</taxon>
    </lineage>
</organism>
<keyword evidence="1" id="KW-0472">Membrane</keyword>
<proteinExistence type="predicted"/>
<gene>
    <name evidence="2" type="ORF">IAC94_06940</name>
</gene>
<feature type="transmembrane region" description="Helical" evidence="1">
    <location>
        <begin position="65"/>
        <end position="85"/>
    </location>
</feature>
<feature type="transmembrane region" description="Helical" evidence="1">
    <location>
        <begin position="207"/>
        <end position="229"/>
    </location>
</feature>
<sequence length="235" mass="25880">MRAVRTPHCASERLIRAGMLTVSDLKSGIRRIWPAAAVMACLYLAYWLVMLLAENTVTPGDRLPVLYLTALFLAFCVPASVYGYVNDPSDGIGYAMLPLPVPIKFGVMMLVSAVLIPFGFYAVMHMLDCALALAGGGRGFQGMIWEPGGTDFCTFWSDFGKICLYQSVFILGNIALRKHKTAMTVLVMLAIHGVFIGMFQVDELSSGILYILYSFVAPACIWAASYLLFKRLQFC</sequence>
<keyword evidence="1" id="KW-0812">Transmembrane</keyword>
<dbReference type="Proteomes" id="UP000886744">
    <property type="component" value="Unassembled WGS sequence"/>
</dbReference>
<comment type="caution">
    <text evidence="2">The sequence shown here is derived from an EMBL/GenBank/DDBJ whole genome shotgun (WGS) entry which is preliminary data.</text>
</comment>
<dbReference type="EMBL" id="DVHI01000084">
    <property type="protein sequence ID" value="HIR63240.1"/>
    <property type="molecule type" value="Genomic_DNA"/>
</dbReference>